<feature type="chain" id="PRO_5037320933" evidence="1">
    <location>
        <begin position="19"/>
        <end position="186"/>
    </location>
</feature>
<protein>
    <submittedName>
        <fullName evidence="3">YceI family protein</fullName>
    </submittedName>
</protein>
<evidence type="ECO:0000313" key="4">
    <source>
        <dbReference type="Proteomes" id="UP000611723"/>
    </source>
</evidence>
<keyword evidence="1" id="KW-0732">Signal</keyword>
<feature type="domain" description="Lipid/polyisoprenoid-binding YceI-like" evidence="2">
    <location>
        <begin position="20"/>
        <end position="185"/>
    </location>
</feature>
<dbReference type="SMART" id="SM00867">
    <property type="entry name" value="YceI"/>
    <property type="match status" value="1"/>
</dbReference>
<dbReference type="SUPFAM" id="SSF101874">
    <property type="entry name" value="YceI-like"/>
    <property type="match status" value="1"/>
</dbReference>
<evidence type="ECO:0000256" key="1">
    <source>
        <dbReference type="SAM" id="SignalP"/>
    </source>
</evidence>
<organism evidence="3 4">
    <name type="scientific">Marivirga aurantiaca</name>
    <dbReference type="NCBI Taxonomy" id="2802615"/>
    <lineage>
        <taxon>Bacteria</taxon>
        <taxon>Pseudomonadati</taxon>
        <taxon>Bacteroidota</taxon>
        <taxon>Cytophagia</taxon>
        <taxon>Cytophagales</taxon>
        <taxon>Marivirgaceae</taxon>
        <taxon>Marivirga</taxon>
    </lineage>
</organism>
<dbReference type="RefSeq" id="WP_201431209.1">
    <property type="nucleotide sequence ID" value="NZ_JAEQBW010000004.1"/>
</dbReference>
<dbReference type="Gene3D" id="2.40.128.110">
    <property type="entry name" value="Lipid/polyisoprenoid-binding, YceI-like"/>
    <property type="match status" value="1"/>
</dbReference>
<dbReference type="EMBL" id="JAEQBW010000004">
    <property type="protein sequence ID" value="MBK6265529.1"/>
    <property type="molecule type" value="Genomic_DNA"/>
</dbReference>
<dbReference type="Pfam" id="PF04264">
    <property type="entry name" value="YceI"/>
    <property type="match status" value="1"/>
</dbReference>
<accession>A0A934WYJ1</accession>
<dbReference type="AlphaFoldDB" id="A0A934WYJ1"/>
<evidence type="ECO:0000259" key="2">
    <source>
        <dbReference type="SMART" id="SM00867"/>
    </source>
</evidence>
<comment type="caution">
    <text evidence="3">The sequence shown here is derived from an EMBL/GenBank/DDBJ whole genome shotgun (WGS) entry which is preliminary data.</text>
</comment>
<gene>
    <name evidence="3" type="ORF">JKA74_10815</name>
</gene>
<evidence type="ECO:0000313" key="3">
    <source>
        <dbReference type="EMBL" id="MBK6265529.1"/>
    </source>
</evidence>
<sequence>MKNLILFLFIVTMPFAQAQTFTLSPGQTELTVDGTSSVHDWTIIAEEFDGKAEIVLEGNNIGDIKNLSFKVPVKSLKSGKSGMDDNTYKALKEKSHPYISYQLNSIESKEKAEGKQVLMTKGSLTIAGVTKVVNMKVTTDVTNGVVFSGNVSFNMSHFNIDPPTAVFGTIKTGDKITINFKANYTK</sequence>
<reference evidence="3" key="1">
    <citation type="submission" date="2021-01" db="EMBL/GenBank/DDBJ databases">
        <title>Marivirga aurantiaca sp. nov., isolated from intertidal surface sediments.</title>
        <authorList>
            <person name="Zhang M."/>
        </authorList>
    </citation>
    <scope>NUCLEOTIDE SEQUENCE</scope>
    <source>
        <strain evidence="3">S37H4</strain>
    </source>
</reference>
<proteinExistence type="predicted"/>
<dbReference type="InterPro" id="IPR007372">
    <property type="entry name" value="Lipid/polyisoprenoid-bd_YceI"/>
</dbReference>
<dbReference type="Proteomes" id="UP000611723">
    <property type="component" value="Unassembled WGS sequence"/>
</dbReference>
<name>A0A934WYJ1_9BACT</name>
<dbReference type="InterPro" id="IPR036761">
    <property type="entry name" value="TTHA0802/YceI-like_sf"/>
</dbReference>
<keyword evidence="4" id="KW-1185">Reference proteome</keyword>
<feature type="signal peptide" evidence="1">
    <location>
        <begin position="1"/>
        <end position="18"/>
    </location>
</feature>